<comment type="caution">
    <text evidence="2">The sequence shown here is derived from an EMBL/GenBank/DDBJ whole genome shotgun (WGS) entry which is preliminary data.</text>
</comment>
<dbReference type="OrthoDB" id="4093325at2759"/>
<feature type="chain" id="PRO_5001815205" description="Cell wall protein-like protein" evidence="1">
    <location>
        <begin position="20"/>
        <end position="209"/>
    </location>
</feature>
<reference evidence="3" key="1">
    <citation type="journal article" date="2014" name="Genome Announc.">
        <title>Genome sequence and annotation of Acremonium chrysogenum, producer of the beta-lactam antibiotic cephalosporin C.</title>
        <authorList>
            <person name="Terfehr D."/>
            <person name="Dahlmann T.A."/>
            <person name="Specht T."/>
            <person name="Zadra I."/>
            <person name="Kuernsteiner H."/>
            <person name="Kueck U."/>
        </authorList>
    </citation>
    <scope>NUCLEOTIDE SEQUENCE [LARGE SCALE GENOMIC DNA]</scope>
    <source>
        <strain evidence="3">ATCC 11550 / CBS 779.69 / DSM 880 / IAM 14645 / JCM 23072 / IMI 49137</strain>
    </source>
</reference>
<dbReference type="EMBL" id="JPKY01000111">
    <property type="protein sequence ID" value="KFH41886.1"/>
    <property type="molecule type" value="Genomic_DNA"/>
</dbReference>
<evidence type="ECO:0000313" key="3">
    <source>
        <dbReference type="Proteomes" id="UP000029964"/>
    </source>
</evidence>
<keyword evidence="1" id="KW-0732">Signal</keyword>
<accession>A0A086SXQ4</accession>
<dbReference type="Proteomes" id="UP000029964">
    <property type="component" value="Unassembled WGS sequence"/>
</dbReference>
<dbReference type="AlphaFoldDB" id="A0A086SXQ4"/>
<evidence type="ECO:0000256" key="1">
    <source>
        <dbReference type="SAM" id="SignalP"/>
    </source>
</evidence>
<name>A0A086SXQ4_HAPC1</name>
<feature type="signal peptide" evidence="1">
    <location>
        <begin position="1"/>
        <end position="19"/>
    </location>
</feature>
<gene>
    <name evidence="2" type="ORF">ACRE_074070</name>
</gene>
<keyword evidence="3" id="KW-1185">Reference proteome</keyword>
<dbReference type="HOGENOM" id="CLU_097238_0_0_1"/>
<evidence type="ECO:0008006" key="4">
    <source>
        <dbReference type="Google" id="ProtNLM"/>
    </source>
</evidence>
<organism evidence="2 3">
    <name type="scientific">Hapsidospora chrysogenum (strain ATCC 11550 / CBS 779.69 / DSM 880 / IAM 14645 / JCM 23072 / IMI 49137)</name>
    <name type="common">Acremonium chrysogenum</name>
    <dbReference type="NCBI Taxonomy" id="857340"/>
    <lineage>
        <taxon>Eukaryota</taxon>
        <taxon>Fungi</taxon>
        <taxon>Dikarya</taxon>
        <taxon>Ascomycota</taxon>
        <taxon>Pezizomycotina</taxon>
        <taxon>Sordariomycetes</taxon>
        <taxon>Hypocreomycetidae</taxon>
        <taxon>Hypocreales</taxon>
        <taxon>Bionectriaceae</taxon>
        <taxon>Hapsidospora</taxon>
    </lineage>
</organism>
<sequence>MRFAVLGFLLAASASSVSALPASSAAADDSQYLETRATTSGCGVDAFNLVSLRSGSPIHQGSFSASKSALLVNLPKGKQAATCDGNPGGVATFFIKDGGLYLYHAGKGKKQQVFVDRSGMGQGVLGYMDEGQTPPRYAELQGWKSVKNGDRSYLTFKDSGLLACPGSLDKSWRVWVDIGIQSPGGNKNCLGLSAMVLPSEDPVSCRYTR</sequence>
<protein>
    <recommendedName>
        <fullName evidence="4">Cell wall protein-like protein</fullName>
    </recommendedName>
</protein>
<proteinExistence type="predicted"/>
<evidence type="ECO:0000313" key="2">
    <source>
        <dbReference type="EMBL" id="KFH41886.1"/>
    </source>
</evidence>